<name>A0A0B8NWV1_9VIBR</name>
<keyword evidence="2" id="KW-1185">Reference proteome</keyword>
<protein>
    <submittedName>
        <fullName evidence="1">Uncharacterized protein</fullName>
    </submittedName>
</protein>
<evidence type="ECO:0000313" key="1">
    <source>
        <dbReference type="EMBL" id="GAM55588.1"/>
    </source>
</evidence>
<proteinExistence type="predicted"/>
<accession>A0A0B8NWV1</accession>
<dbReference type="AlphaFoldDB" id="A0A0B8NWV1"/>
<reference evidence="1 2" key="2">
    <citation type="submission" date="2015-01" db="EMBL/GenBank/DDBJ databases">
        <authorList>
            <consortium name="NBRP consortium"/>
            <person name="Sawabe T."/>
            <person name="Meirelles P."/>
            <person name="Feng G."/>
            <person name="Sayaka M."/>
            <person name="Hattori M."/>
            <person name="Ohkuma M."/>
        </authorList>
    </citation>
    <scope>NUCLEOTIDE SEQUENCE [LARGE SCALE GENOMIC DNA]</scope>
    <source>
        <strain evidence="2">JCM 19231</strain>
    </source>
</reference>
<dbReference type="EMBL" id="BBRZ01000016">
    <property type="protein sequence ID" value="GAM55588.1"/>
    <property type="molecule type" value="Genomic_DNA"/>
</dbReference>
<sequence>MKRLILSLACFGFVANAHAVEVLSSIKLFSSLLKRSPKTQQSLMR</sequence>
<organism evidence="1 2">
    <name type="scientific">Vibrio ishigakensis</name>
    <dbReference type="NCBI Taxonomy" id="1481914"/>
    <lineage>
        <taxon>Bacteria</taxon>
        <taxon>Pseudomonadati</taxon>
        <taxon>Pseudomonadota</taxon>
        <taxon>Gammaproteobacteria</taxon>
        <taxon>Vibrionales</taxon>
        <taxon>Vibrionaceae</taxon>
        <taxon>Vibrio</taxon>
    </lineage>
</organism>
<reference evidence="1 2" key="1">
    <citation type="submission" date="2015-01" db="EMBL/GenBank/DDBJ databases">
        <title>Vibrio sp. C1 JCM 19231 whole genome shotgun sequence.</title>
        <authorList>
            <person name="Sawabe T."/>
            <person name="Meirelles P."/>
            <person name="Feng G."/>
            <person name="Sayaka M."/>
            <person name="Hattori M."/>
            <person name="Ohkuma M."/>
        </authorList>
    </citation>
    <scope>NUCLEOTIDE SEQUENCE [LARGE SCALE GENOMIC DNA]</scope>
    <source>
        <strain evidence="2">JCM 19231</strain>
    </source>
</reference>
<dbReference type="Proteomes" id="UP000031671">
    <property type="component" value="Unassembled WGS sequence"/>
</dbReference>
<gene>
    <name evidence="1" type="ORF">JCM19231_2940</name>
</gene>
<comment type="caution">
    <text evidence="1">The sequence shown here is derived from an EMBL/GenBank/DDBJ whole genome shotgun (WGS) entry which is preliminary data.</text>
</comment>
<evidence type="ECO:0000313" key="2">
    <source>
        <dbReference type="Proteomes" id="UP000031671"/>
    </source>
</evidence>